<protein>
    <submittedName>
        <fullName evidence="11">Complement component receptor 1-like protein isoform X1</fullName>
    </submittedName>
</protein>
<reference evidence="11 13" key="1">
    <citation type="journal article" date="2018" name="Gigascience">
        <title>Genomes of trombidid mites reveal novel predicted allergens and laterally-transferred genes associated with secondary metabolism.</title>
        <authorList>
            <person name="Dong X."/>
            <person name="Chaisiri K."/>
            <person name="Xia D."/>
            <person name="Armstrong S.D."/>
            <person name="Fang Y."/>
            <person name="Donnelly M.J."/>
            <person name="Kadowaki T."/>
            <person name="McGarry J.W."/>
            <person name="Darby A.C."/>
            <person name="Makepeace B.L."/>
        </authorList>
    </citation>
    <scope>NUCLEOTIDE SEQUENCE [LARGE SCALE GENOMIC DNA]</scope>
    <source>
        <strain evidence="11">UoL-WK</strain>
    </source>
</reference>
<evidence type="ECO:0000256" key="4">
    <source>
        <dbReference type="ARBA" id="ARBA00023157"/>
    </source>
</evidence>
<dbReference type="SUPFAM" id="SSF57535">
    <property type="entry name" value="Complement control module/SCR domain"/>
    <property type="match status" value="3"/>
</dbReference>
<keyword evidence="8" id="KW-0472">Membrane</keyword>
<proteinExistence type="predicted"/>
<gene>
    <name evidence="12" type="ORF">B4U79_17544</name>
    <name evidence="11" type="ORF">B4U79_17545</name>
</gene>
<evidence type="ECO:0000259" key="10">
    <source>
        <dbReference type="PROSITE" id="PS50923"/>
    </source>
</evidence>
<dbReference type="OrthoDB" id="10012881at2759"/>
<feature type="compositionally biased region" description="Low complexity" evidence="7">
    <location>
        <begin position="379"/>
        <end position="390"/>
    </location>
</feature>
<dbReference type="PANTHER" id="PTHR46393:SF7">
    <property type="entry name" value="COMPLEMENT C2"/>
    <property type="match status" value="1"/>
</dbReference>
<keyword evidence="13" id="KW-1185">Reference proteome</keyword>
<dbReference type="Proteomes" id="UP000285301">
    <property type="component" value="Unassembled WGS sequence"/>
</dbReference>
<dbReference type="SMART" id="SM00032">
    <property type="entry name" value="CCP"/>
    <property type="match status" value="3"/>
</dbReference>
<keyword evidence="1 6" id="KW-0768">Sushi</keyword>
<dbReference type="Gene3D" id="2.10.70.10">
    <property type="entry name" value="Complement Module, domain 1"/>
    <property type="match status" value="2"/>
</dbReference>
<feature type="region of interest" description="Disordered" evidence="7">
    <location>
        <begin position="379"/>
        <end position="408"/>
    </location>
</feature>
<keyword evidence="5" id="KW-0325">Glycoprotein</keyword>
<feature type="chain" id="PRO_5036094746" evidence="9">
    <location>
        <begin position="22"/>
        <end position="458"/>
    </location>
</feature>
<keyword evidence="8" id="KW-0812">Transmembrane</keyword>
<reference evidence="11" key="2">
    <citation type="submission" date="2018-11" db="EMBL/GenBank/DDBJ databases">
        <title>Trombidioid mite genomics.</title>
        <authorList>
            <person name="Dong X."/>
        </authorList>
    </citation>
    <scope>NUCLEOTIDE SEQUENCE</scope>
    <source>
        <strain evidence="11">UoL-WK</strain>
    </source>
</reference>
<evidence type="ECO:0000256" key="5">
    <source>
        <dbReference type="ARBA" id="ARBA00023180"/>
    </source>
</evidence>
<dbReference type="EMBL" id="NCKU01001770">
    <property type="protein sequence ID" value="RWS11307.1"/>
    <property type="molecule type" value="Genomic_DNA"/>
</dbReference>
<evidence type="ECO:0000313" key="13">
    <source>
        <dbReference type="Proteomes" id="UP000285301"/>
    </source>
</evidence>
<dbReference type="PANTHER" id="PTHR46393">
    <property type="entry name" value="SUSHI DOMAIN-CONTAINING PROTEIN"/>
    <property type="match status" value="1"/>
</dbReference>
<feature type="domain" description="Sushi" evidence="10">
    <location>
        <begin position="200"/>
        <end position="266"/>
    </location>
</feature>
<dbReference type="EMBL" id="NCKU01001769">
    <property type="protein sequence ID" value="RWS11308.1"/>
    <property type="molecule type" value="Genomic_DNA"/>
</dbReference>
<feature type="transmembrane region" description="Helical" evidence="8">
    <location>
        <begin position="344"/>
        <end position="368"/>
    </location>
</feature>
<evidence type="ECO:0000256" key="6">
    <source>
        <dbReference type="PROSITE-ProRule" id="PRU00302"/>
    </source>
</evidence>
<keyword evidence="4 6" id="KW-1015">Disulfide bond</keyword>
<keyword evidence="8" id="KW-1133">Transmembrane helix</keyword>
<dbReference type="InterPro" id="IPR000436">
    <property type="entry name" value="Sushi_SCR_CCP_dom"/>
</dbReference>
<evidence type="ECO:0000256" key="3">
    <source>
        <dbReference type="ARBA" id="ARBA00022737"/>
    </source>
</evidence>
<feature type="domain" description="Sushi" evidence="10">
    <location>
        <begin position="21"/>
        <end position="81"/>
    </location>
</feature>
<comment type="caution">
    <text evidence="11">The sequence shown here is derived from an EMBL/GenBank/DDBJ whole genome shotgun (WGS) entry which is preliminary data.</text>
</comment>
<evidence type="ECO:0000256" key="8">
    <source>
        <dbReference type="SAM" id="Phobius"/>
    </source>
</evidence>
<feature type="compositionally biased region" description="Basic and acidic residues" evidence="7">
    <location>
        <begin position="397"/>
        <end position="406"/>
    </location>
</feature>
<dbReference type="InterPro" id="IPR035976">
    <property type="entry name" value="Sushi/SCR/CCP_sf"/>
</dbReference>
<sequence length="458" mass="52319">MASVLIVFIIILIQFAIELYADCGRPGYSRHSMVTEARHRYADGKWVEYRCKTPGNSIIYGYGYRKCEGNQWTYSIPKCGQKLSSSKVKKYIRDEVIVVSTPTPTKLVGVRIKIAARRDVDIEVDDVKHLPEPNCTREMRPEKDTYFSRNFVFTCSTLIADTTELRLSNFIIIQFTTSLVCPPTCKSTVEQVELFTTGRDDCYIPDRPDYGSSRLVKVNETEYSSNEIRHEFNCNPDFQMRETRENYDYCPTGGDWQYPQLPQCIPVSTCKLPDIPENVIIDYTDLFQRNRYVIGGVIKYSCPETATLSGSPSQECLSDGSWTGTKPRCIAKPNSDQKSNLSTYLLISVFVSFPIILLLAVILIVVCIRQKRQQERSGLSSISSKFSTKSRGLPAKPTDDKDEKGNPRYSTLIRNEYHLYDDVENDPNYDYIQADQINQNLSEEVKYDVPKTPAVQKH</sequence>
<feature type="disulfide bond" evidence="6">
    <location>
        <begin position="302"/>
        <end position="329"/>
    </location>
</feature>
<evidence type="ECO:0000313" key="11">
    <source>
        <dbReference type="EMBL" id="RWS11307.1"/>
    </source>
</evidence>
<name>A0A3S3NXW1_9ACAR</name>
<keyword evidence="11" id="KW-0675">Receptor</keyword>
<accession>A0A3S3NXW1</accession>
<evidence type="ECO:0000256" key="7">
    <source>
        <dbReference type="SAM" id="MobiDB-lite"/>
    </source>
</evidence>
<evidence type="ECO:0000313" key="12">
    <source>
        <dbReference type="EMBL" id="RWS11308.1"/>
    </source>
</evidence>
<dbReference type="PROSITE" id="PS50923">
    <property type="entry name" value="SUSHI"/>
    <property type="match status" value="3"/>
</dbReference>
<evidence type="ECO:0000256" key="2">
    <source>
        <dbReference type="ARBA" id="ARBA00022729"/>
    </source>
</evidence>
<keyword evidence="2 9" id="KW-0732">Signal</keyword>
<evidence type="ECO:0000256" key="1">
    <source>
        <dbReference type="ARBA" id="ARBA00022659"/>
    </source>
</evidence>
<keyword evidence="3" id="KW-0677">Repeat</keyword>
<feature type="signal peptide" evidence="9">
    <location>
        <begin position="1"/>
        <end position="21"/>
    </location>
</feature>
<dbReference type="Pfam" id="PF00084">
    <property type="entry name" value="Sushi"/>
    <property type="match status" value="1"/>
</dbReference>
<evidence type="ECO:0000256" key="9">
    <source>
        <dbReference type="SAM" id="SignalP"/>
    </source>
</evidence>
<dbReference type="AlphaFoldDB" id="A0A3S3NXW1"/>
<dbReference type="CDD" id="cd00033">
    <property type="entry name" value="CCP"/>
    <property type="match status" value="1"/>
</dbReference>
<organism evidence="11 13">
    <name type="scientific">Dinothrombium tinctorium</name>
    <dbReference type="NCBI Taxonomy" id="1965070"/>
    <lineage>
        <taxon>Eukaryota</taxon>
        <taxon>Metazoa</taxon>
        <taxon>Ecdysozoa</taxon>
        <taxon>Arthropoda</taxon>
        <taxon>Chelicerata</taxon>
        <taxon>Arachnida</taxon>
        <taxon>Acari</taxon>
        <taxon>Acariformes</taxon>
        <taxon>Trombidiformes</taxon>
        <taxon>Prostigmata</taxon>
        <taxon>Anystina</taxon>
        <taxon>Parasitengona</taxon>
        <taxon>Trombidioidea</taxon>
        <taxon>Trombidiidae</taxon>
        <taxon>Dinothrombium</taxon>
    </lineage>
</organism>
<comment type="caution">
    <text evidence="6">Lacks conserved residue(s) required for the propagation of feature annotation.</text>
</comment>
<feature type="domain" description="Sushi" evidence="10">
    <location>
        <begin position="268"/>
        <end position="331"/>
    </location>
</feature>